<reference evidence="2 3" key="1">
    <citation type="submission" date="2019-09" db="EMBL/GenBank/DDBJ databases">
        <title>Sulfurimonas gotlandica sp. nov., a chemoautotrophic and psychrotolerant epsilonproteobacterium isolated from a pelagic redoxcline, and an emended description of the genus Sulfurimonas.</title>
        <authorList>
            <person name="Wang S."/>
            <person name="Jiang L."/>
            <person name="Shao S."/>
        </authorList>
    </citation>
    <scope>NUCLEOTIDE SEQUENCE [LARGE SCALE GENOMIC DNA]</scope>
    <source>
        <strain evidence="2 3">GYSZ_1</strain>
    </source>
</reference>
<gene>
    <name evidence="2" type="ORF">FJR48_07800</name>
</gene>
<dbReference type="EMBL" id="CP043617">
    <property type="protein sequence ID" value="QFR49638.1"/>
    <property type="molecule type" value="Genomic_DNA"/>
</dbReference>
<evidence type="ECO:0000313" key="3">
    <source>
        <dbReference type="Proteomes" id="UP000326944"/>
    </source>
</evidence>
<dbReference type="RefSeq" id="WP_152307585.1">
    <property type="nucleotide sequence ID" value="NZ_CP043617.1"/>
</dbReference>
<keyword evidence="1" id="KW-1133">Transmembrane helix</keyword>
<protein>
    <submittedName>
        <fullName evidence="2">Uncharacterized protein</fullName>
    </submittedName>
</protein>
<dbReference type="AlphaFoldDB" id="A0A5P8P1N4"/>
<proteinExistence type="predicted"/>
<keyword evidence="1" id="KW-0472">Membrane</keyword>
<dbReference type="OrthoDB" id="7063456at2"/>
<accession>A0A5P8P1N4</accession>
<dbReference type="Proteomes" id="UP000326944">
    <property type="component" value="Chromosome"/>
</dbReference>
<organism evidence="2 3">
    <name type="scientific">Sulfurimonas lithotrophica</name>
    <dbReference type="NCBI Taxonomy" id="2590022"/>
    <lineage>
        <taxon>Bacteria</taxon>
        <taxon>Pseudomonadati</taxon>
        <taxon>Campylobacterota</taxon>
        <taxon>Epsilonproteobacteria</taxon>
        <taxon>Campylobacterales</taxon>
        <taxon>Sulfurimonadaceae</taxon>
        <taxon>Sulfurimonas</taxon>
    </lineage>
</organism>
<dbReference type="KEGG" id="sulg:FJR48_07800"/>
<feature type="transmembrane region" description="Helical" evidence="1">
    <location>
        <begin position="36"/>
        <end position="58"/>
    </location>
</feature>
<keyword evidence="1" id="KW-0812">Transmembrane</keyword>
<evidence type="ECO:0000256" key="1">
    <source>
        <dbReference type="SAM" id="Phobius"/>
    </source>
</evidence>
<feature type="transmembrane region" description="Helical" evidence="1">
    <location>
        <begin position="70"/>
        <end position="90"/>
    </location>
</feature>
<keyword evidence="3" id="KW-1185">Reference proteome</keyword>
<evidence type="ECO:0000313" key="2">
    <source>
        <dbReference type="EMBL" id="QFR49638.1"/>
    </source>
</evidence>
<feature type="transmembrane region" description="Helical" evidence="1">
    <location>
        <begin position="6"/>
        <end position="24"/>
    </location>
</feature>
<sequence length="100" mass="11941">MHNPELIIILLNISILSFSYFWFFPRIAGANAIELAKYDFISFVVALSISAFLFYGSYIEFDALFFTLDWFWFSVLSFFTFEIPFALWYFNKHDVWDSLN</sequence>
<name>A0A5P8P1N4_9BACT</name>